<gene>
    <name evidence="17" type="ORF">KFL_001070260</name>
</gene>
<evidence type="ECO:0000256" key="4">
    <source>
        <dbReference type="ARBA" id="ARBA00022630"/>
    </source>
</evidence>
<keyword evidence="4 10" id="KW-0285">Flavoprotein</keyword>
<organism evidence="17 18">
    <name type="scientific">Klebsormidium nitens</name>
    <name type="common">Green alga</name>
    <name type="synonym">Ulothrix nitens</name>
    <dbReference type="NCBI Taxonomy" id="105231"/>
    <lineage>
        <taxon>Eukaryota</taxon>
        <taxon>Viridiplantae</taxon>
        <taxon>Streptophyta</taxon>
        <taxon>Klebsormidiophyceae</taxon>
        <taxon>Klebsormidiales</taxon>
        <taxon>Klebsormidiaceae</taxon>
        <taxon>Klebsormidium</taxon>
    </lineage>
</organism>
<dbReference type="GO" id="GO:0005777">
    <property type="term" value="C:peroxisome"/>
    <property type="evidence" value="ECO:0000318"/>
    <property type="project" value="GO_Central"/>
</dbReference>
<keyword evidence="8" id="KW-0443">Lipid metabolism</keyword>
<dbReference type="EMBL" id="DF237056">
    <property type="protein sequence ID" value="GAQ82320.1"/>
    <property type="molecule type" value="Genomic_DNA"/>
</dbReference>
<dbReference type="InterPro" id="IPR037069">
    <property type="entry name" value="AcylCoA_DH/ox_N_sf"/>
</dbReference>
<feature type="binding site" evidence="12">
    <location>
        <position position="138"/>
    </location>
    <ligand>
        <name>FAD</name>
        <dbReference type="ChEBI" id="CHEBI:57692"/>
    </ligand>
</feature>
<dbReference type="PANTHER" id="PTHR10909">
    <property type="entry name" value="ELECTRON TRANSPORT OXIDOREDUCTASE"/>
    <property type="match status" value="1"/>
</dbReference>
<dbReference type="InterPro" id="IPR029320">
    <property type="entry name" value="Acyl-CoA_ox_N"/>
</dbReference>
<dbReference type="PIRSF" id="PIRSF000168">
    <property type="entry name" value="Acyl-CoA_oxidase"/>
    <property type="match status" value="1"/>
</dbReference>
<comment type="similarity">
    <text evidence="3 10">Belongs to the acyl-CoA oxidase family.</text>
</comment>
<dbReference type="InterPro" id="IPR002655">
    <property type="entry name" value="Acyl-CoA_oxidase_C"/>
</dbReference>
<dbReference type="AlphaFoldDB" id="A0A1Y1HUL2"/>
<dbReference type="InterPro" id="IPR009100">
    <property type="entry name" value="AcylCoA_DH/oxidase_NM_dom_sf"/>
</dbReference>
<proteinExistence type="inferred from homology"/>
<evidence type="ECO:0000256" key="5">
    <source>
        <dbReference type="ARBA" id="ARBA00022827"/>
    </source>
</evidence>
<dbReference type="FunFam" id="1.20.140.10:FF:000013">
    <property type="entry name" value="Acyl-coenzyme A oxidase"/>
    <property type="match status" value="1"/>
</dbReference>
<dbReference type="Pfam" id="PF01756">
    <property type="entry name" value="ACOX"/>
    <property type="match status" value="1"/>
</dbReference>
<dbReference type="GO" id="GO:0033540">
    <property type="term" value="P:fatty acid beta-oxidation using acyl-CoA oxidase"/>
    <property type="evidence" value="ECO:0000318"/>
    <property type="project" value="GO_Central"/>
</dbReference>
<keyword evidence="18" id="KW-1185">Reference proteome</keyword>
<evidence type="ECO:0000256" key="3">
    <source>
        <dbReference type="ARBA" id="ARBA00006288"/>
    </source>
</evidence>
<dbReference type="GO" id="GO:0005504">
    <property type="term" value="F:fatty acid binding"/>
    <property type="evidence" value="ECO:0000318"/>
    <property type="project" value="GO_Central"/>
</dbReference>
<dbReference type="InterPro" id="IPR012258">
    <property type="entry name" value="Acyl-CoA_oxidase"/>
</dbReference>
<dbReference type="Gene3D" id="1.20.140.10">
    <property type="entry name" value="Butyryl-CoA Dehydrogenase, subunit A, domain 3"/>
    <property type="match status" value="2"/>
</dbReference>
<keyword evidence="5 10" id="KW-0274">FAD</keyword>
<dbReference type="Proteomes" id="UP000054558">
    <property type="component" value="Unassembled WGS sequence"/>
</dbReference>
<feature type="binding site" evidence="12">
    <location>
        <position position="177"/>
    </location>
    <ligand>
        <name>FAD</name>
        <dbReference type="ChEBI" id="CHEBI:57692"/>
    </ligand>
</feature>
<dbReference type="FunFam" id="1.20.140.10:FF:000005">
    <property type="entry name" value="Acyl-coenzyme A oxidase"/>
    <property type="match status" value="1"/>
</dbReference>
<evidence type="ECO:0000259" key="13">
    <source>
        <dbReference type="Pfam" id="PF01756"/>
    </source>
</evidence>
<sequence length="664" mass="73650">MAAKDYLAEERRNPAFDLHAMTNLIYGGPEKAEKWKELSRLVAADPVFRKDDKYHLSRPEAFKRALEKVKQAYKRVHELGLDAADSRLFRVLVDELQGSDLHHGMFIPTIEGQGTEEQKAKWLPLANSYAILGCYAQTEMGHGSNVQGLETTADYDITTQEFVINSPTLTSTKWWPGGLGKFSTHAVVFARLRTKGADHGVHPFIVQLRSLDDHRSLPGITVGDIGTKFGLGAYFTVDNGLLRLDHVRVPRDQLLMRYAKVSPDGTYSKPPHAKLAYGAMVYVRAGIVEGAGHYLAKAVTIATRYNAVRRQFGGKVGLETQIIEYKTQQHRLFPLLASAYAFTFTGKWMRKLYTEVIDQLNRGDVSGLPEVHASTAGLKALTTSFTADGIEECRKLCGGNGYLMASGLPDLYCAYVPACTYEGDNYILFLQVARYLMKVASQLANGEKPSGAAQYLGDAQRLCSVQCPAKSAADFLRPEVQLEALSARAARLVIGNGMRIQGAKNFEKAIADSAVEMVRMSRAHCQQIVVSKFIEQVQGDIEGRGVRDQLVLLCNLYAVSQIEANLGDLLEVGYLKPKQASWVHEALAELLIQVRPQAVNLVDAFSFSNHYLGSALGRYDGDVYTDLYARAWKEPLNSTDVVDGYTEHLRPLIKQQVWPVHSRL</sequence>
<dbReference type="Gene3D" id="2.40.110.10">
    <property type="entry name" value="Butyryl-CoA Dehydrogenase, subunit A, domain 2"/>
    <property type="match status" value="1"/>
</dbReference>
<dbReference type="Pfam" id="PF22924">
    <property type="entry name" value="ACOX_C_alpha1"/>
    <property type="match status" value="1"/>
</dbReference>
<evidence type="ECO:0000259" key="15">
    <source>
        <dbReference type="Pfam" id="PF14749"/>
    </source>
</evidence>
<accession>A0A1Y1HUL2</accession>
<evidence type="ECO:0000256" key="1">
    <source>
        <dbReference type="ARBA" id="ARBA00001974"/>
    </source>
</evidence>
<feature type="domain" description="Acyl-CoA oxidase C-terminal" evidence="13">
    <location>
        <begin position="478"/>
        <end position="654"/>
    </location>
</feature>
<evidence type="ECO:0000256" key="7">
    <source>
        <dbReference type="ARBA" id="ARBA00023002"/>
    </source>
</evidence>
<dbReference type="FunFam" id="1.10.540.10:FF:000015">
    <property type="entry name" value="Acyl-coenzyme A oxidase"/>
    <property type="match status" value="1"/>
</dbReference>
<dbReference type="SUPFAM" id="SSF47203">
    <property type="entry name" value="Acyl-CoA dehydrogenase C-terminal domain-like"/>
    <property type="match status" value="2"/>
</dbReference>
<comment type="subcellular location">
    <subcellularLocation>
        <location evidence="2">Peroxisome</location>
    </subcellularLocation>
</comment>
<dbReference type="FunFam" id="2.40.110.10:FF:000075">
    <property type="entry name" value="Acyl-coenzyme A oxidase"/>
    <property type="match status" value="1"/>
</dbReference>
<evidence type="ECO:0000256" key="6">
    <source>
        <dbReference type="ARBA" id="ARBA00022832"/>
    </source>
</evidence>
<comment type="cofactor">
    <cofactor evidence="1">
        <name>FAD</name>
        <dbReference type="ChEBI" id="CHEBI:57692"/>
    </cofactor>
</comment>
<dbReference type="SUPFAM" id="SSF56645">
    <property type="entry name" value="Acyl-CoA dehydrogenase NM domain-like"/>
    <property type="match status" value="1"/>
</dbReference>
<evidence type="ECO:0000313" key="18">
    <source>
        <dbReference type="Proteomes" id="UP000054558"/>
    </source>
</evidence>
<dbReference type="InterPro" id="IPR046373">
    <property type="entry name" value="Acyl-CoA_Oxase/DH_mid-dom_sf"/>
</dbReference>
<feature type="domain" description="Acyl-coenzyme A oxidase N-terminal" evidence="15">
    <location>
        <begin position="19"/>
        <end position="131"/>
    </location>
</feature>
<name>A0A1Y1HUL2_KLENI</name>
<feature type="domain" description="Acyl-CoA oxidase/dehydrogenase middle" evidence="14">
    <location>
        <begin position="134"/>
        <end position="234"/>
    </location>
</feature>
<keyword evidence="9" id="KW-0576">Peroxisome</keyword>
<dbReference type="InterPro" id="IPR006091">
    <property type="entry name" value="Acyl-CoA_Oxase/DH_mid-dom"/>
</dbReference>
<feature type="domain" description="Acyl-CoA oxidase C-alpha1" evidence="16">
    <location>
        <begin position="277"/>
        <end position="437"/>
    </location>
</feature>
<dbReference type="Pfam" id="PF14749">
    <property type="entry name" value="Acyl-CoA_ox_N"/>
    <property type="match status" value="1"/>
</dbReference>
<evidence type="ECO:0000256" key="9">
    <source>
        <dbReference type="ARBA" id="ARBA00023140"/>
    </source>
</evidence>
<keyword evidence="6" id="KW-0276">Fatty acid metabolism</keyword>
<evidence type="ECO:0000313" key="17">
    <source>
        <dbReference type="EMBL" id="GAQ82320.1"/>
    </source>
</evidence>
<keyword evidence="7" id="KW-0560">Oxidoreductase</keyword>
<evidence type="ECO:0000259" key="16">
    <source>
        <dbReference type="Pfam" id="PF22924"/>
    </source>
</evidence>
<evidence type="ECO:0000256" key="8">
    <source>
        <dbReference type="ARBA" id="ARBA00023098"/>
    </source>
</evidence>
<evidence type="ECO:0000259" key="14">
    <source>
        <dbReference type="Pfam" id="PF02770"/>
    </source>
</evidence>
<dbReference type="OMA" id="AHAQYMV"/>
<dbReference type="InterPro" id="IPR055060">
    <property type="entry name" value="ACOX_C_alpha1"/>
</dbReference>
<dbReference type="STRING" id="105231.A0A1Y1HUL2"/>
<dbReference type="Pfam" id="PF02770">
    <property type="entry name" value="Acyl-CoA_dh_M"/>
    <property type="match status" value="1"/>
</dbReference>
<dbReference type="OrthoDB" id="538336at2759"/>
<dbReference type="InterPro" id="IPR036250">
    <property type="entry name" value="AcylCo_DH-like_C"/>
</dbReference>
<evidence type="ECO:0000256" key="2">
    <source>
        <dbReference type="ARBA" id="ARBA00004275"/>
    </source>
</evidence>
<dbReference type="PANTHER" id="PTHR10909:SF250">
    <property type="entry name" value="PEROXISOMAL ACYL-COENZYME A OXIDASE 1"/>
    <property type="match status" value="1"/>
</dbReference>
<evidence type="ECO:0000256" key="11">
    <source>
        <dbReference type="PIRSR" id="PIRSR000168-1"/>
    </source>
</evidence>
<evidence type="ECO:0000256" key="12">
    <source>
        <dbReference type="PIRSR" id="PIRSR000168-2"/>
    </source>
</evidence>
<reference evidence="17 18" key="1">
    <citation type="journal article" date="2014" name="Nat. Commun.">
        <title>Klebsormidium flaccidum genome reveals primary factors for plant terrestrial adaptation.</title>
        <authorList>
            <person name="Hori K."/>
            <person name="Maruyama F."/>
            <person name="Fujisawa T."/>
            <person name="Togashi T."/>
            <person name="Yamamoto N."/>
            <person name="Seo M."/>
            <person name="Sato S."/>
            <person name="Yamada T."/>
            <person name="Mori H."/>
            <person name="Tajima N."/>
            <person name="Moriyama T."/>
            <person name="Ikeuchi M."/>
            <person name="Watanabe M."/>
            <person name="Wada H."/>
            <person name="Kobayashi K."/>
            <person name="Saito M."/>
            <person name="Masuda T."/>
            <person name="Sasaki-Sekimoto Y."/>
            <person name="Mashiguchi K."/>
            <person name="Awai K."/>
            <person name="Shimojima M."/>
            <person name="Masuda S."/>
            <person name="Iwai M."/>
            <person name="Nobusawa T."/>
            <person name="Narise T."/>
            <person name="Kondo S."/>
            <person name="Saito H."/>
            <person name="Sato R."/>
            <person name="Murakawa M."/>
            <person name="Ihara Y."/>
            <person name="Oshima-Yamada Y."/>
            <person name="Ohtaka K."/>
            <person name="Satoh M."/>
            <person name="Sonobe K."/>
            <person name="Ishii M."/>
            <person name="Ohtani R."/>
            <person name="Kanamori-Sato M."/>
            <person name="Honoki R."/>
            <person name="Miyazaki D."/>
            <person name="Mochizuki H."/>
            <person name="Umetsu J."/>
            <person name="Higashi K."/>
            <person name="Shibata D."/>
            <person name="Kamiya Y."/>
            <person name="Sato N."/>
            <person name="Nakamura Y."/>
            <person name="Tabata S."/>
            <person name="Ida S."/>
            <person name="Kurokawa K."/>
            <person name="Ohta H."/>
        </authorList>
    </citation>
    <scope>NUCLEOTIDE SEQUENCE [LARGE SCALE GENOMIC DNA]</scope>
    <source>
        <strain evidence="17 18">NIES-2285</strain>
    </source>
</reference>
<dbReference type="GO" id="GO:0071949">
    <property type="term" value="F:FAD binding"/>
    <property type="evidence" value="ECO:0007669"/>
    <property type="project" value="InterPro"/>
</dbReference>
<feature type="active site" description="Proton acceptor" evidence="11">
    <location>
        <position position="422"/>
    </location>
</feature>
<dbReference type="GO" id="GO:0003997">
    <property type="term" value="F:acyl-CoA oxidase activity"/>
    <property type="evidence" value="ECO:0000318"/>
    <property type="project" value="GO_Central"/>
</dbReference>
<evidence type="ECO:0000256" key="10">
    <source>
        <dbReference type="PIRNR" id="PIRNR000168"/>
    </source>
</evidence>
<dbReference type="GO" id="GO:0050660">
    <property type="term" value="F:flavin adenine dinucleotide binding"/>
    <property type="evidence" value="ECO:0000318"/>
    <property type="project" value="GO_Central"/>
</dbReference>
<dbReference type="Gene3D" id="1.10.540.10">
    <property type="entry name" value="Acyl-CoA dehydrogenase/oxidase, N-terminal domain"/>
    <property type="match status" value="1"/>
</dbReference>
<protein>
    <recommendedName>
        <fullName evidence="10">Acyl-coenzyme A oxidase</fullName>
    </recommendedName>
</protein>